<sequence length="499" mass="52296">MNDVKLSPTVASAISPARRRSSTFTGIANWALTVQPGSPAPISPPLYSPAGSPGIGTRRPSLPRRPSLSVIRGIPRRRPSITHTRARSGSSSFLHLVETPTTPAHKSPSNALDFDLTDLGYNSVFVPLPHTPSTPFPFVLSMDTTDKVSIPIPPIPQTPPPRKGLKKFRSLGMLKGNRKHGKPVAAPTSSTTTRLRSQSRSGSVSPSSPTHAHRSPRAKPVLTPPPSTSTFKKAKKASAATAPPLPPTLANELLLMQFLGGGSLETHAKRVMESQAKDTLPAGKPKGAAPVGTVYRDELGNMWWDAEEAIEYQALLPPTSPDSPGRTWVVFGPSDHRGSLVSSSALSSIPSSPSLSLSLNNVITPAPLDGTSARAMHLLRLPALSPAATEFARNITLSSNLGLASASGAAARNKRNRRRPAPLKLHSAPVVPTTSANANVFDDSFAPAATRRVGSGSGDLSAPAACADFATETAGSKAAPKSSTKLRFKSKAKALFGGH</sequence>
<evidence type="ECO:0000313" key="3">
    <source>
        <dbReference type="Proteomes" id="UP000772434"/>
    </source>
</evidence>
<reference evidence="2" key="1">
    <citation type="submission" date="2020-11" db="EMBL/GenBank/DDBJ databases">
        <authorList>
            <consortium name="DOE Joint Genome Institute"/>
            <person name="Ahrendt S."/>
            <person name="Riley R."/>
            <person name="Andreopoulos W."/>
            <person name="Labutti K."/>
            <person name="Pangilinan J."/>
            <person name="Ruiz-Duenas F.J."/>
            <person name="Barrasa J.M."/>
            <person name="Sanchez-Garcia M."/>
            <person name="Camarero S."/>
            <person name="Miyauchi S."/>
            <person name="Serrano A."/>
            <person name="Linde D."/>
            <person name="Babiker R."/>
            <person name="Drula E."/>
            <person name="Ayuso-Fernandez I."/>
            <person name="Pacheco R."/>
            <person name="Padilla G."/>
            <person name="Ferreira P."/>
            <person name="Barriuso J."/>
            <person name="Kellner H."/>
            <person name="Castanera R."/>
            <person name="Alfaro M."/>
            <person name="Ramirez L."/>
            <person name="Pisabarro A.G."/>
            <person name="Kuo A."/>
            <person name="Tritt A."/>
            <person name="Lipzen A."/>
            <person name="He G."/>
            <person name="Yan M."/>
            <person name="Ng V."/>
            <person name="Cullen D."/>
            <person name="Martin F."/>
            <person name="Rosso M.-N."/>
            <person name="Henrissat B."/>
            <person name="Hibbett D."/>
            <person name="Martinez A.T."/>
            <person name="Grigoriev I.V."/>
        </authorList>
    </citation>
    <scope>NUCLEOTIDE SEQUENCE</scope>
    <source>
        <strain evidence="2">AH 40177</strain>
    </source>
</reference>
<protein>
    <submittedName>
        <fullName evidence="2">Uncharacterized protein</fullName>
    </submittedName>
</protein>
<proteinExistence type="predicted"/>
<feature type="region of interest" description="Disordered" evidence="1">
    <location>
        <begin position="42"/>
        <end position="67"/>
    </location>
</feature>
<gene>
    <name evidence="2" type="ORF">BDP27DRAFT_1442577</name>
</gene>
<feature type="region of interest" description="Disordered" evidence="1">
    <location>
        <begin position="174"/>
        <end position="244"/>
    </location>
</feature>
<feature type="compositionally biased region" description="Low complexity" evidence="1">
    <location>
        <begin position="188"/>
        <end position="208"/>
    </location>
</feature>
<comment type="caution">
    <text evidence="2">The sequence shown here is derived from an EMBL/GenBank/DDBJ whole genome shotgun (WGS) entry which is preliminary data.</text>
</comment>
<dbReference type="EMBL" id="JADNRY010000006">
    <property type="protein sequence ID" value="KAF9076528.1"/>
    <property type="molecule type" value="Genomic_DNA"/>
</dbReference>
<evidence type="ECO:0000256" key="1">
    <source>
        <dbReference type="SAM" id="MobiDB-lite"/>
    </source>
</evidence>
<feature type="compositionally biased region" description="Low complexity" evidence="1">
    <location>
        <begin position="58"/>
        <end position="67"/>
    </location>
</feature>
<name>A0A9P5Q8C4_9AGAR</name>
<evidence type="ECO:0000313" key="2">
    <source>
        <dbReference type="EMBL" id="KAF9076528.1"/>
    </source>
</evidence>
<keyword evidence="3" id="KW-1185">Reference proteome</keyword>
<dbReference type="OrthoDB" id="3233731at2759"/>
<dbReference type="Proteomes" id="UP000772434">
    <property type="component" value="Unassembled WGS sequence"/>
</dbReference>
<dbReference type="AlphaFoldDB" id="A0A9P5Q8C4"/>
<organism evidence="2 3">
    <name type="scientific">Rhodocollybia butyracea</name>
    <dbReference type="NCBI Taxonomy" id="206335"/>
    <lineage>
        <taxon>Eukaryota</taxon>
        <taxon>Fungi</taxon>
        <taxon>Dikarya</taxon>
        <taxon>Basidiomycota</taxon>
        <taxon>Agaricomycotina</taxon>
        <taxon>Agaricomycetes</taxon>
        <taxon>Agaricomycetidae</taxon>
        <taxon>Agaricales</taxon>
        <taxon>Marasmiineae</taxon>
        <taxon>Omphalotaceae</taxon>
        <taxon>Rhodocollybia</taxon>
    </lineage>
</organism>
<accession>A0A9P5Q8C4</accession>